<accession>A0A2T1EAG3</accession>
<name>A0A2T1EAG3_9CYAN</name>
<feature type="compositionally biased region" description="Basic and acidic residues" evidence="1">
    <location>
        <begin position="58"/>
        <end position="72"/>
    </location>
</feature>
<evidence type="ECO:0000313" key="3">
    <source>
        <dbReference type="Proteomes" id="UP000239576"/>
    </source>
</evidence>
<dbReference type="Proteomes" id="UP000239576">
    <property type="component" value="Unassembled WGS sequence"/>
</dbReference>
<dbReference type="EMBL" id="PVWK01000059">
    <property type="protein sequence ID" value="PSB29720.1"/>
    <property type="molecule type" value="Genomic_DNA"/>
</dbReference>
<organism evidence="2 3">
    <name type="scientific">Stenomitos frigidus ULC18</name>
    <dbReference type="NCBI Taxonomy" id="2107698"/>
    <lineage>
        <taxon>Bacteria</taxon>
        <taxon>Bacillati</taxon>
        <taxon>Cyanobacteriota</taxon>
        <taxon>Cyanophyceae</taxon>
        <taxon>Leptolyngbyales</taxon>
        <taxon>Leptolyngbyaceae</taxon>
        <taxon>Stenomitos</taxon>
    </lineage>
</organism>
<evidence type="ECO:0000256" key="1">
    <source>
        <dbReference type="SAM" id="MobiDB-lite"/>
    </source>
</evidence>
<keyword evidence="3" id="KW-1185">Reference proteome</keyword>
<dbReference type="AlphaFoldDB" id="A0A2T1EAG3"/>
<proteinExistence type="predicted"/>
<sequence length="72" mass="7944">MSDSAEKRPAKAKTQAEKLHDEGMFDPQDLVSKGGYVGNPREIIENPGVAPEMPELPEDFHDDLLAHSDDEP</sequence>
<reference evidence="2 3" key="2">
    <citation type="submission" date="2018-03" db="EMBL/GenBank/DDBJ databases">
        <title>The ancient ancestry and fast evolution of plastids.</title>
        <authorList>
            <person name="Moore K.R."/>
            <person name="Magnabosco C."/>
            <person name="Momper L."/>
            <person name="Gold D.A."/>
            <person name="Bosak T."/>
            <person name="Fournier G.P."/>
        </authorList>
    </citation>
    <scope>NUCLEOTIDE SEQUENCE [LARGE SCALE GENOMIC DNA]</scope>
    <source>
        <strain evidence="2 3">ULC18</strain>
    </source>
</reference>
<comment type="caution">
    <text evidence="2">The sequence shown here is derived from an EMBL/GenBank/DDBJ whole genome shotgun (WGS) entry which is preliminary data.</text>
</comment>
<protein>
    <submittedName>
        <fullName evidence="2">Uncharacterized protein</fullName>
    </submittedName>
</protein>
<feature type="region of interest" description="Disordered" evidence="1">
    <location>
        <begin position="1"/>
        <end position="72"/>
    </location>
</feature>
<evidence type="ECO:0000313" key="2">
    <source>
        <dbReference type="EMBL" id="PSB29720.1"/>
    </source>
</evidence>
<feature type="compositionally biased region" description="Basic and acidic residues" evidence="1">
    <location>
        <begin position="1"/>
        <end position="23"/>
    </location>
</feature>
<gene>
    <name evidence="2" type="ORF">C7B82_10700</name>
</gene>
<dbReference type="OrthoDB" id="532100at2"/>
<reference evidence="3" key="1">
    <citation type="submission" date="2018-02" db="EMBL/GenBank/DDBJ databases">
        <authorList>
            <person name="Moore K."/>
            <person name="Momper L."/>
        </authorList>
    </citation>
    <scope>NUCLEOTIDE SEQUENCE [LARGE SCALE GENOMIC DNA]</scope>
    <source>
        <strain evidence="3">ULC18</strain>
    </source>
</reference>
<dbReference type="RefSeq" id="WP_106256291.1">
    <property type="nucleotide sequence ID" value="NZ_CAWNSW010000078.1"/>
</dbReference>